<comment type="caution">
    <text evidence="2">The sequence shown here is derived from an EMBL/GenBank/DDBJ whole genome shotgun (WGS) entry which is preliminary data.</text>
</comment>
<reference evidence="2" key="1">
    <citation type="journal article" date="2019" name="Sci. Rep.">
        <title>Draft genome of Tanacetum cinerariifolium, the natural source of mosquito coil.</title>
        <authorList>
            <person name="Yamashiro T."/>
            <person name="Shiraishi A."/>
            <person name="Satake H."/>
            <person name="Nakayama K."/>
        </authorList>
    </citation>
    <scope>NUCLEOTIDE SEQUENCE</scope>
</reference>
<evidence type="ECO:0000313" key="2">
    <source>
        <dbReference type="EMBL" id="GFD01739.1"/>
    </source>
</evidence>
<name>A0A699SXJ6_TANCI</name>
<feature type="compositionally biased region" description="Basic and acidic residues" evidence="1">
    <location>
        <begin position="55"/>
        <end position="64"/>
    </location>
</feature>
<dbReference type="AlphaFoldDB" id="A0A699SXJ6"/>
<protein>
    <submittedName>
        <fullName evidence="2">Uncharacterized protein</fullName>
    </submittedName>
</protein>
<feature type="region of interest" description="Disordered" evidence="1">
    <location>
        <begin position="42"/>
        <end position="64"/>
    </location>
</feature>
<gene>
    <name evidence="2" type="ORF">Tci_873708</name>
</gene>
<evidence type="ECO:0000256" key="1">
    <source>
        <dbReference type="SAM" id="MobiDB-lite"/>
    </source>
</evidence>
<dbReference type="EMBL" id="BKCJ011193329">
    <property type="protein sequence ID" value="GFD01739.1"/>
    <property type="molecule type" value="Genomic_DNA"/>
</dbReference>
<organism evidence="2">
    <name type="scientific">Tanacetum cinerariifolium</name>
    <name type="common">Dalmatian daisy</name>
    <name type="synonym">Chrysanthemum cinerariifolium</name>
    <dbReference type="NCBI Taxonomy" id="118510"/>
    <lineage>
        <taxon>Eukaryota</taxon>
        <taxon>Viridiplantae</taxon>
        <taxon>Streptophyta</taxon>
        <taxon>Embryophyta</taxon>
        <taxon>Tracheophyta</taxon>
        <taxon>Spermatophyta</taxon>
        <taxon>Magnoliopsida</taxon>
        <taxon>eudicotyledons</taxon>
        <taxon>Gunneridae</taxon>
        <taxon>Pentapetalae</taxon>
        <taxon>asterids</taxon>
        <taxon>campanulids</taxon>
        <taxon>Asterales</taxon>
        <taxon>Asteraceae</taxon>
        <taxon>Asteroideae</taxon>
        <taxon>Anthemideae</taxon>
        <taxon>Anthemidinae</taxon>
        <taxon>Tanacetum</taxon>
    </lineage>
</organism>
<accession>A0A699SXJ6</accession>
<sequence length="87" mass="9588">AEPAALLTKRGADAAATWTPSFLLLPALSQAEPKFFIRKGRQSPKAAIPIGQQAERGEGKKNGERKSRWILSPILNTHYYLLIEKSS</sequence>
<feature type="non-terminal residue" evidence="2">
    <location>
        <position position="1"/>
    </location>
</feature>
<proteinExistence type="predicted"/>